<dbReference type="Pfam" id="PF01755">
    <property type="entry name" value="Glyco_transf_25"/>
    <property type="match status" value="1"/>
</dbReference>
<evidence type="ECO:0000256" key="1">
    <source>
        <dbReference type="ARBA" id="ARBA00005068"/>
    </source>
</evidence>
<name>F0F2S2_9NEIS</name>
<feature type="domain" description="Glycosyl transferase family 25" evidence="4">
    <location>
        <begin position="2"/>
        <end position="183"/>
    </location>
</feature>
<dbReference type="EMBL" id="AEWV01000046">
    <property type="protein sequence ID" value="EGC16084.1"/>
    <property type="molecule type" value="Genomic_DNA"/>
</dbReference>
<keyword evidence="6" id="KW-1185">Reference proteome</keyword>
<reference evidence="5 6" key="1">
    <citation type="submission" date="2011-01" db="EMBL/GenBank/DDBJ databases">
        <authorList>
            <person name="Muzny D."/>
            <person name="Qin X."/>
            <person name="Deng J."/>
            <person name="Jiang H."/>
            <person name="Liu Y."/>
            <person name="Qu J."/>
            <person name="Song X.-Z."/>
            <person name="Zhang L."/>
            <person name="Thornton R."/>
            <person name="Coyle M."/>
            <person name="Francisco L."/>
            <person name="Jackson L."/>
            <person name="Javaid M."/>
            <person name="Korchina V."/>
            <person name="Kovar C."/>
            <person name="Mata R."/>
            <person name="Mathew T."/>
            <person name="Ngo R."/>
            <person name="Nguyen L."/>
            <person name="Nguyen N."/>
            <person name="Okwuonu G."/>
            <person name="Ongeri F."/>
            <person name="Pham C."/>
            <person name="Simmons D."/>
            <person name="Wilczek-Boney K."/>
            <person name="Hale W."/>
            <person name="Jakkamsetti A."/>
            <person name="Pham P."/>
            <person name="Ruth R."/>
            <person name="San Lucas F."/>
            <person name="Warren J."/>
            <person name="Zhang J."/>
            <person name="Zhao Z."/>
            <person name="Zhou C."/>
            <person name="Zhu D."/>
            <person name="Lee S."/>
            <person name="Bess C."/>
            <person name="Blankenburg K."/>
            <person name="Forbes L."/>
            <person name="Fu Q."/>
            <person name="Gubbala S."/>
            <person name="Hirani K."/>
            <person name="Jayaseelan J.C."/>
            <person name="Lara F."/>
            <person name="Munidasa M."/>
            <person name="Palculict T."/>
            <person name="Patil S."/>
            <person name="Pu L.-L."/>
            <person name="Saada N."/>
            <person name="Tang L."/>
            <person name="Weissenberger G."/>
            <person name="Zhu Y."/>
            <person name="Hemphill L."/>
            <person name="Shang Y."/>
            <person name="Youmans B."/>
            <person name="Ayvaz T."/>
            <person name="Ross M."/>
            <person name="Santibanez J."/>
            <person name="Aqrawi P."/>
            <person name="Gross S."/>
            <person name="Joshi V."/>
            <person name="Fowler G."/>
            <person name="Nazareth L."/>
            <person name="Reid J."/>
            <person name="Worley K."/>
            <person name="Petrosino J."/>
            <person name="Highlander S."/>
            <person name="Gibbs R."/>
        </authorList>
    </citation>
    <scope>NUCLEOTIDE SEQUENCE [LARGE SCALE GENOMIC DNA]</scope>
    <source>
        <strain evidence="5 6">ATCC 33394</strain>
    </source>
</reference>
<dbReference type="HOGENOM" id="CLU_071269_2_0_4"/>
<dbReference type="STRING" id="888741.HMPREF9098_2407"/>
<organism evidence="5 6">
    <name type="scientific">Kingella denitrificans ATCC 33394</name>
    <dbReference type="NCBI Taxonomy" id="888741"/>
    <lineage>
        <taxon>Bacteria</taxon>
        <taxon>Pseudomonadati</taxon>
        <taxon>Pseudomonadota</taxon>
        <taxon>Betaproteobacteria</taxon>
        <taxon>Neisseriales</taxon>
        <taxon>Neisseriaceae</taxon>
        <taxon>Kingella</taxon>
    </lineage>
</organism>
<dbReference type="Proteomes" id="UP000004088">
    <property type="component" value="Unassembled WGS sequence"/>
</dbReference>
<dbReference type="InterPro" id="IPR002654">
    <property type="entry name" value="Glyco_trans_25"/>
</dbReference>
<accession>F0F2S2</accession>
<evidence type="ECO:0000313" key="5">
    <source>
        <dbReference type="EMBL" id="EGC16084.1"/>
    </source>
</evidence>
<dbReference type="GO" id="GO:0016757">
    <property type="term" value="F:glycosyltransferase activity"/>
    <property type="evidence" value="ECO:0007669"/>
    <property type="project" value="UniProtKB-KW"/>
</dbReference>
<evidence type="ECO:0000256" key="2">
    <source>
        <dbReference type="ARBA" id="ARBA00005222"/>
    </source>
</evidence>
<dbReference type="RefSeq" id="WP_003784683.1">
    <property type="nucleotide sequence ID" value="NZ_GL870929.1"/>
</dbReference>
<keyword evidence="3" id="KW-0448">Lipopolysaccharide biosynthesis</keyword>
<proteinExistence type="predicted"/>
<comment type="caution">
    <text evidence="5">The sequence shown here is derived from an EMBL/GenBank/DDBJ whole genome shotgun (WGS) entry which is preliminary data.</text>
</comment>
<dbReference type="EC" id="2.4.-.-" evidence="5"/>
<dbReference type="UniPathway" id="UPA00501"/>
<comment type="pathway">
    <text evidence="2">Glycan metabolism; lacto-N-neotetraose biosynthesis.</text>
</comment>
<sequence length="277" mass="31717">MENYVVSIRTAAQRRQHVAAEFNKHQIAFHFFDAVTPETLAESIAEHCPNLADAFLTGGEKGCFMSHVCLWAKCVADDLPYIGIFEDDVIFGQNSSRFLNDTKWLDERFQNQSFIIRMETFLKANPVALSKSGVRPFNGRKILRLQSFGFGTAAYLISQQTAITLLNWIREVAPEKLEPIDNMLFNAASEIPEIQMYQISPALCIQELQLNRADSSLSSTLEDGRLARHQQLDGGKTQPEQTQENRNIFAWAKNKIVKEYKRVKRRWTDDKKIVPFK</sequence>
<keyword evidence="5" id="KW-0328">Glycosyltransferase</keyword>
<evidence type="ECO:0000313" key="6">
    <source>
        <dbReference type="Proteomes" id="UP000004088"/>
    </source>
</evidence>
<gene>
    <name evidence="5" type="primary">lgtB</name>
    <name evidence="5" type="ORF">HMPREF9098_2407</name>
</gene>
<evidence type="ECO:0000259" key="4">
    <source>
        <dbReference type="Pfam" id="PF01755"/>
    </source>
</evidence>
<dbReference type="UniPathway" id="UPA00820"/>
<comment type="pathway">
    <text evidence="1">Bacterial outer membrane biogenesis; lipooligosaccharide biosynthesis.</text>
</comment>
<keyword evidence="5" id="KW-0808">Transferase</keyword>
<dbReference type="GO" id="GO:0009103">
    <property type="term" value="P:lipopolysaccharide biosynthetic process"/>
    <property type="evidence" value="ECO:0007669"/>
    <property type="project" value="UniProtKB-KW"/>
</dbReference>
<protein>
    <submittedName>
        <fullName evidence="5">LPS glycosyltransferase</fullName>
        <ecNumber evidence="5">2.4.-.-</ecNumber>
    </submittedName>
</protein>
<dbReference type="AlphaFoldDB" id="F0F2S2"/>
<dbReference type="CDD" id="cd06532">
    <property type="entry name" value="Glyco_transf_25"/>
    <property type="match status" value="1"/>
</dbReference>
<evidence type="ECO:0000256" key="3">
    <source>
        <dbReference type="ARBA" id="ARBA00022985"/>
    </source>
</evidence>